<comment type="caution">
    <text evidence="1">The sequence shown here is derived from an EMBL/GenBank/DDBJ whole genome shotgun (WGS) entry which is preliminary data.</text>
</comment>
<protein>
    <submittedName>
        <fullName evidence="1">Uncharacterized protein</fullName>
    </submittedName>
</protein>
<sequence>MSLLNVVVASDGLATPQIAPTPDGGLDIQWLVSGDSLELTLDFQDCLSIVGRRDNGEYVFGPFEWDFQDDVDTLVPILVSAGRFLEKISTGIQHRLPIR</sequence>
<gene>
    <name evidence="1" type="ORF">AWC07_01775</name>
</gene>
<evidence type="ECO:0000313" key="2">
    <source>
        <dbReference type="Proteomes" id="UP000193738"/>
    </source>
</evidence>
<dbReference type="EMBL" id="LQOX01000024">
    <property type="protein sequence ID" value="ORV77357.1"/>
    <property type="molecule type" value="Genomic_DNA"/>
</dbReference>
<organism evidence="1 2">
    <name type="scientific">Mycobacterium gastri</name>
    <dbReference type="NCBI Taxonomy" id="1777"/>
    <lineage>
        <taxon>Bacteria</taxon>
        <taxon>Bacillati</taxon>
        <taxon>Actinomycetota</taxon>
        <taxon>Actinomycetes</taxon>
        <taxon>Mycobacteriales</taxon>
        <taxon>Mycobacteriaceae</taxon>
        <taxon>Mycobacterium</taxon>
    </lineage>
</organism>
<evidence type="ECO:0000313" key="1">
    <source>
        <dbReference type="EMBL" id="ORV77357.1"/>
    </source>
</evidence>
<keyword evidence="2" id="KW-1185">Reference proteome</keyword>
<reference evidence="1 2" key="1">
    <citation type="submission" date="2016-01" db="EMBL/GenBank/DDBJ databases">
        <title>The new phylogeny of the genus Mycobacterium.</title>
        <authorList>
            <person name="Tarcisio F."/>
            <person name="Conor M."/>
            <person name="Antonella G."/>
            <person name="Elisabetta G."/>
            <person name="Giulia F.S."/>
            <person name="Sara T."/>
            <person name="Anna F."/>
            <person name="Clotilde B."/>
            <person name="Roberto B."/>
            <person name="Veronica D.S."/>
            <person name="Fabio R."/>
            <person name="Monica P."/>
            <person name="Olivier J."/>
            <person name="Enrico T."/>
            <person name="Nicola S."/>
        </authorList>
    </citation>
    <scope>NUCLEOTIDE SEQUENCE [LARGE SCALE GENOMIC DNA]</scope>
    <source>
        <strain evidence="1 2">DSM 43505</strain>
    </source>
</reference>
<proteinExistence type="predicted"/>
<dbReference type="Proteomes" id="UP000193738">
    <property type="component" value="Unassembled WGS sequence"/>
</dbReference>
<name>A0A1X1VZF6_MYCGS</name>
<accession>A0A1X1VZF6</accession>
<dbReference type="AlphaFoldDB" id="A0A1X1VZF6"/>